<name>A0ABX7PWB4_9BACT</name>
<dbReference type="RefSeq" id="WP_206847641.1">
    <property type="nucleotide sequence ID" value="NZ_CP065956.1"/>
</dbReference>
<dbReference type="Proteomes" id="UP000663088">
    <property type="component" value="Chromosome"/>
</dbReference>
<reference evidence="2 3" key="1">
    <citation type="submission" date="2020-12" db="EMBL/GenBank/DDBJ databases">
        <authorList>
            <person name="Awala S.I."/>
            <person name="Gwak J.-H."/>
            <person name="Kim S.-J."/>
            <person name="Rhee S.-K."/>
        </authorList>
    </citation>
    <scope>NUCLEOTIDE SEQUENCE [LARGE SCALE GENOMIC DNA]</scope>
    <source>
        <strain evidence="2 3">IT5</strain>
    </source>
</reference>
<keyword evidence="3" id="KW-1185">Reference proteome</keyword>
<feature type="region of interest" description="Disordered" evidence="1">
    <location>
        <begin position="198"/>
        <end position="220"/>
    </location>
</feature>
<protein>
    <submittedName>
        <fullName evidence="2">DNA replication protein</fullName>
    </submittedName>
</protein>
<sequence>MSLSYETCLRLFKKAILNRRLPSAILLSSSSSSLLVNLGMEISRELLGTDPTKHPDFYIVKPQSKLKRISVQQVKDLCRDLYLRPYRESRKVCLLLEAESMCLGGGEAANAFLKTLEEPPLNTTIILTSTRPMALFPTLLSRCLRVSVRNRPFEISPEERELWPEVQKWLEPDSDPEREKLKKIALLHDFLLRAKTALEPGKEEKDPEEKESQEALAAETHERREKFLRLVELAYWHKIQEELEKGSSPKSCLSFIDEIRTIERLNQDLSYGMDENLAIEAAFLCPQRIKNRNS</sequence>
<feature type="compositionally biased region" description="Basic and acidic residues" evidence="1">
    <location>
        <begin position="200"/>
        <end position="220"/>
    </location>
</feature>
<proteinExistence type="predicted"/>
<dbReference type="Pfam" id="PF13177">
    <property type="entry name" value="DNA_pol3_delta2"/>
    <property type="match status" value="1"/>
</dbReference>
<dbReference type="EMBL" id="CP065956">
    <property type="protein sequence ID" value="QSR87192.1"/>
    <property type="molecule type" value="Genomic_DNA"/>
</dbReference>
<dbReference type="SUPFAM" id="SSF52540">
    <property type="entry name" value="P-loop containing nucleoside triphosphate hydrolases"/>
    <property type="match status" value="1"/>
</dbReference>
<organism evidence="2 3">
    <name type="scientific">Candidatus Methylacidiphilum infernorum</name>
    <dbReference type="NCBI Taxonomy" id="511746"/>
    <lineage>
        <taxon>Bacteria</taxon>
        <taxon>Pseudomonadati</taxon>
        <taxon>Verrucomicrobiota</taxon>
        <taxon>Methylacidiphilae</taxon>
        <taxon>Methylacidiphilales</taxon>
        <taxon>Methylacidiphilaceae</taxon>
        <taxon>Methylacidiphilum (ex Ratnadevi et al. 2023)</taxon>
    </lineage>
</organism>
<dbReference type="Gene3D" id="3.40.50.300">
    <property type="entry name" value="P-loop containing nucleotide triphosphate hydrolases"/>
    <property type="match status" value="1"/>
</dbReference>
<evidence type="ECO:0000313" key="2">
    <source>
        <dbReference type="EMBL" id="QSR87192.1"/>
    </source>
</evidence>
<gene>
    <name evidence="2" type="ORF">EM20IM_02295</name>
</gene>
<dbReference type="InterPro" id="IPR027417">
    <property type="entry name" value="P-loop_NTPase"/>
</dbReference>
<evidence type="ECO:0000256" key="1">
    <source>
        <dbReference type="SAM" id="MobiDB-lite"/>
    </source>
</evidence>
<accession>A0ABX7PWB4</accession>
<evidence type="ECO:0000313" key="3">
    <source>
        <dbReference type="Proteomes" id="UP000663088"/>
    </source>
</evidence>